<sequence>MGRIVDRFGRELGVYERGVMVERFLHDVERIWPMVERFLHDVERIWP</sequence>
<reference evidence="1 2" key="1">
    <citation type="submission" date="2023-06" db="EMBL/GenBank/DDBJ databases">
        <title>Sporosarcina sp. nov., isolated from Korean tranditional fermented seafood 'Jeotgal'.</title>
        <authorList>
            <person name="Yang A.I."/>
            <person name="Shin N.-R."/>
        </authorList>
    </citation>
    <scope>NUCLEOTIDE SEQUENCE [LARGE SCALE GENOMIC DNA]</scope>
    <source>
        <strain evidence="1 2">T2O-4</strain>
    </source>
</reference>
<gene>
    <name evidence="1" type="ORF">QWT69_16900</name>
</gene>
<accession>A0ABZ0L4T3</accession>
<dbReference type="Proteomes" id="UP001303902">
    <property type="component" value="Chromosome"/>
</dbReference>
<evidence type="ECO:0000313" key="2">
    <source>
        <dbReference type="Proteomes" id="UP001303902"/>
    </source>
</evidence>
<evidence type="ECO:0000313" key="1">
    <source>
        <dbReference type="EMBL" id="WOV87503.1"/>
    </source>
</evidence>
<dbReference type="RefSeq" id="WP_317967683.1">
    <property type="nucleotide sequence ID" value="NZ_CP129118.1"/>
</dbReference>
<keyword evidence="2" id="KW-1185">Reference proteome</keyword>
<name>A0ABZ0L4T3_9BACL</name>
<organism evidence="1 2">
    <name type="scientific">Sporosarcina oncorhynchi</name>
    <dbReference type="NCBI Taxonomy" id="3056444"/>
    <lineage>
        <taxon>Bacteria</taxon>
        <taxon>Bacillati</taxon>
        <taxon>Bacillota</taxon>
        <taxon>Bacilli</taxon>
        <taxon>Bacillales</taxon>
        <taxon>Caryophanaceae</taxon>
        <taxon>Sporosarcina</taxon>
    </lineage>
</organism>
<protein>
    <submittedName>
        <fullName evidence="1">Uncharacterized protein</fullName>
    </submittedName>
</protein>
<proteinExistence type="predicted"/>
<dbReference type="EMBL" id="CP129118">
    <property type="protein sequence ID" value="WOV87503.1"/>
    <property type="molecule type" value="Genomic_DNA"/>
</dbReference>